<comment type="caution">
    <text evidence="12">The sequence shown here is derived from an EMBL/GenBank/DDBJ whole genome shotgun (WGS) entry which is preliminary data.</text>
</comment>
<gene>
    <name evidence="12" type="ORF">GDO86_011100</name>
</gene>
<dbReference type="InterPro" id="IPR028422">
    <property type="entry name" value="GREB1"/>
</dbReference>
<comment type="subcellular location">
    <subcellularLocation>
        <location evidence="1">Membrane</location>
        <topology evidence="1">Single-pass membrane protein</topology>
    </subcellularLocation>
</comment>
<proteinExistence type="inferred from homology"/>
<dbReference type="GO" id="GO:0001822">
    <property type="term" value="P:kidney development"/>
    <property type="evidence" value="ECO:0007669"/>
    <property type="project" value="TreeGrafter"/>
</dbReference>
<evidence type="ECO:0000313" key="12">
    <source>
        <dbReference type="EMBL" id="KAG8442170.1"/>
    </source>
</evidence>
<keyword evidence="4" id="KW-1133">Transmembrane helix</keyword>
<name>A0A8T2JFT6_9PIPI</name>
<dbReference type="OrthoDB" id="9989163at2759"/>
<evidence type="ECO:0000256" key="4">
    <source>
        <dbReference type="ARBA" id="ARBA00022989"/>
    </source>
</evidence>
<feature type="domain" description="TET-Associated Glycosyltransferase" evidence="10">
    <location>
        <begin position="1530"/>
        <end position="1759"/>
    </location>
</feature>
<dbReference type="InterPro" id="IPR048657">
    <property type="entry name" value="GREB1-like_cpSF2"/>
</dbReference>
<dbReference type="PANTHER" id="PTHR15720:SF12">
    <property type="entry name" value="GREB1-LIKE PROTEIN"/>
    <property type="match status" value="1"/>
</dbReference>
<feature type="domain" description="GREB1-like second" evidence="9">
    <location>
        <begin position="351"/>
        <end position="640"/>
    </location>
</feature>
<dbReference type="Pfam" id="PF20267">
    <property type="entry name" value="GREB1_C"/>
    <property type="match status" value="1"/>
</dbReference>
<feature type="domain" description="GREB1-like C-terminal" evidence="8">
    <location>
        <begin position="1775"/>
        <end position="1937"/>
    </location>
</feature>
<protein>
    <recommendedName>
        <fullName evidence="14">GREB1-like protein</fullName>
    </recommendedName>
</protein>
<dbReference type="Pfam" id="PF15782">
    <property type="entry name" value="GREB1_N"/>
    <property type="match status" value="1"/>
</dbReference>
<evidence type="ECO:0000259" key="10">
    <source>
        <dbReference type="Pfam" id="PF20691"/>
    </source>
</evidence>
<dbReference type="Pfam" id="PF20692">
    <property type="entry name" value="cpSF2-GREB1"/>
    <property type="match status" value="1"/>
</dbReference>
<dbReference type="InterPro" id="IPR049100">
    <property type="entry name" value="TAGT"/>
</dbReference>
<comment type="similarity">
    <text evidence="2">Belongs to the GREB1 family.</text>
</comment>
<keyword evidence="3" id="KW-0812">Transmembrane</keyword>
<dbReference type="GO" id="GO:0016020">
    <property type="term" value="C:membrane"/>
    <property type="evidence" value="ECO:0007669"/>
    <property type="project" value="UniProtKB-SubCell"/>
</dbReference>
<feature type="region of interest" description="Disordered" evidence="6">
    <location>
        <begin position="1143"/>
        <end position="1182"/>
    </location>
</feature>
<organism evidence="12 13">
    <name type="scientific">Hymenochirus boettgeri</name>
    <name type="common">Congo dwarf clawed frog</name>
    <dbReference type="NCBI Taxonomy" id="247094"/>
    <lineage>
        <taxon>Eukaryota</taxon>
        <taxon>Metazoa</taxon>
        <taxon>Chordata</taxon>
        <taxon>Craniata</taxon>
        <taxon>Vertebrata</taxon>
        <taxon>Euteleostomi</taxon>
        <taxon>Amphibia</taxon>
        <taxon>Batrachia</taxon>
        <taxon>Anura</taxon>
        <taxon>Pipoidea</taxon>
        <taxon>Pipidae</taxon>
        <taxon>Pipinae</taxon>
        <taxon>Hymenochirus</taxon>
    </lineage>
</organism>
<feature type="domain" description="GREB1 N-terminal" evidence="7">
    <location>
        <begin position="76"/>
        <end position="224"/>
    </location>
</feature>
<evidence type="ECO:0000313" key="13">
    <source>
        <dbReference type="Proteomes" id="UP000812440"/>
    </source>
</evidence>
<evidence type="ECO:0000259" key="9">
    <source>
        <dbReference type="Pfam" id="PF20688"/>
    </source>
</evidence>
<feature type="compositionally biased region" description="Polar residues" evidence="6">
    <location>
        <begin position="1147"/>
        <end position="1172"/>
    </location>
</feature>
<feature type="region of interest" description="Disordered" evidence="6">
    <location>
        <begin position="67"/>
        <end position="99"/>
    </location>
</feature>
<dbReference type="InterPro" id="IPR046926">
    <property type="entry name" value="GREB1_N"/>
</dbReference>
<dbReference type="Pfam" id="PF20688">
    <property type="entry name" value="GREB1_2nd"/>
    <property type="match status" value="1"/>
</dbReference>
<sequence>MGNSYAGQLKSARFEEALHNSIEASLRCSNVVPRPVFSQLYLNTDNSAYCSEGLVHRYKNGSLDFSTSQQVSELEEDDEDDEISDSSSPPLPYAQKPAPEGSCTIDGFCQAGKDLRLVTLCTEQFDVPSGFLLVGAKTPNLPDHILVCAVDKRFLPDDDGKNALLGFSGNCVGCGERGFRYFTEFSNHINLKLTTQPKKQKHLKYYLIRNSQGVLSKGPLICWKESRSRQFSTIIPPTKQLTSVSITSVLENGNGNGYKSSFPHSDISSFTSAKLPTGGPLSTPQDLSRNKGIVKPLPLPVHIVGKTFPAAPVSFQAPEISNGTLGGVRTTVLTSTPSQATPHSTSPSPASVTFSGPPKKRHRGWPPGSPVLAPVSSVPVPSVRPVTQTATLPQPVLGGIFQPQPVPAGETVIVPENLMNNSGVRPVILIGYGALPYFYGNVGDIVVSPLLVNCYKLQKVEKKELDSMGMPSCQFLSVENMILLTIQYLVRLGSNEIPIREVFEQIVLKALEDFNYKDQSLQVSSSVMCVSQAQLPWLARLSASVSQDMVHVLITQNSLAEGISETLRSLTEIKPQQNLPDYVVAICSSKARGSEFCIIALGKYQSRVLAESMLTTSEFLKEISYELITGKVSFLASHFKHTSLGDDLDKLLEKIQQKRGDHVVIPFNGDVKECVSSQEAANMTPTQCRGCDTESFQIYQSQLMVARKLLSQVCAIADSGSQSLDLGRFSKVDFVIVVPRSEVLVQQTVQRIRLSGVLTDLGLEDTATIHQKAEKYVLRLDGEVQSKFDAFMKKVKQNPYTLFVLIHDNCHIDLISSTSGSFSHGDSTHGFSDRIINSKEVQESLNLIVLQVSSFPYALQTQHSRISPCNEVHWIPSDTTEEVASEQRLYFGINEYSKSLQWGITSPLLRCDETFEKMVNTLLERYPRLHSMVIRCYLLIQQYSEALMALTTMASLRDHVTPETLSIMDDVLSSPEKNKSGKGHMLIIRVPSVQLAMLAKERLLEVRDKLGLQYRFEVILGNPASELTVSKHFVTRLKVWRGFEHEDWAPRTFMDLEGLPCIVILTGKDPLGETFPRSLKYCDLRLIDSSFLTRTALEQEVGLACCYVCKEVVREPMTVLDLSEKEADKVNISGNESDELFIDLDRPQSNSSAVTGTSGSIAENGVSSSSAADDTHRPPATLNFQNVANSTVDEGTYPNSTECDSLGSQIASSTTSKLSSPISQTFKWKDQSRRETLHLALPRIVILSKATYNLLYAQKSGQAPVTSSLLPHADVSWLRSLRPLMPNNMTIEDQSLYYRQWTLAKQHHADFGNTNDSAGVKTSHPRRILLSGPPQAGKTGAYLQFLRILYRMLIRLLEVDVYDEEEINAVEESETDEMLSADTSQWPDIEVFSKMAFDVTLHDPKYRNSSPLFTGNNLRSNQDSHMEIKNEDTIKRETVSIMLTKYAAYNTFHHCEQCHYYMDVGSSVQESSLHAFTFSSSMLGEEVQLHFIIPKSKEHHFVFSKQGKHLESMRLPLVSDKQNPNTVKSPIFTPSSGRHEHGLLNLYHAMEGIGHLHIMVVKEYEMPLYRKYWSNHIMLVLPGMFNNAGSGASRFLIKELSYHNLELERNRLEELGVKRPCVWPLIAIMDDSCVLWNTHAKPVENTSTSLETSSTPRNVSLKYVLQHMEATPKITNYAMLGIQKWNSKMNKTLPKRSFSRCHVQDFILLNVDLTQNVQYDLNRYFCEDIDFNLRVNSGGLLICRFNNFSLMKKHIQVGGHKDFIIKPKMMIMESTVPISPMQYVCAPDSEQTLLAAPAQFLLEKFLQHSSHKLFPKAVNNPRNPLLAVDCYLNLGPEVSLCYVSSRPHSVNVNCQGVAFSGLLLYLCDSFVCAGMLKKYKFLKGATLCVICQDRSSLRQTIVRLELEDEWQFRLRDEFQTANSSDDKPLYFLTGRHI</sequence>
<evidence type="ECO:0000256" key="2">
    <source>
        <dbReference type="ARBA" id="ARBA00009148"/>
    </source>
</evidence>
<feature type="domain" description="GREB1-like circularly permuted SF2 helicase" evidence="11">
    <location>
        <begin position="696"/>
        <end position="1364"/>
    </location>
</feature>
<dbReference type="Proteomes" id="UP000812440">
    <property type="component" value="Chromosome 6"/>
</dbReference>
<keyword evidence="5" id="KW-0472">Membrane</keyword>
<dbReference type="EMBL" id="JAACNH010000005">
    <property type="protein sequence ID" value="KAG8442170.1"/>
    <property type="molecule type" value="Genomic_DNA"/>
</dbReference>
<evidence type="ECO:0000256" key="5">
    <source>
        <dbReference type="ARBA" id="ARBA00023136"/>
    </source>
</evidence>
<evidence type="ECO:0000259" key="7">
    <source>
        <dbReference type="Pfam" id="PF15782"/>
    </source>
</evidence>
<dbReference type="Pfam" id="PF20691">
    <property type="entry name" value="TAGT"/>
    <property type="match status" value="1"/>
</dbReference>
<evidence type="ECO:0000259" key="8">
    <source>
        <dbReference type="Pfam" id="PF20267"/>
    </source>
</evidence>
<evidence type="ECO:0000259" key="11">
    <source>
        <dbReference type="Pfam" id="PF20692"/>
    </source>
</evidence>
<dbReference type="InterPro" id="IPR046927">
    <property type="entry name" value="GREB1-like_C"/>
</dbReference>
<dbReference type="PANTHER" id="PTHR15720">
    <property type="entry name" value="GREB1-RELATED"/>
    <property type="match status" value="1"/>
</dbReference>
<feature type="compositionally biased region" description="Low complexity" evidence="6">
    <location>
        <begin position="334"/>
        <end position="351"/>
    </location>
</feature>
<evidence type="ECO:0000256" key="6">
    <source>
        <dbReference type="SAM" id="MobiDB-lite"/>
    </source>
</evidence>
<feature type="region of interest" description="Disordered" evidence="6">
    <location>
        <begin position="334"/>
        <end position="368"/>
    </location>
</feature>
<evidence type="ECO:0008006" key="14">
    <source>
        <dbReference type="Google" id="ProtNLM"/>
    </source>
</evidence>
<evidence type="ECO:0000256" key="1">
    <source>
        <dbReference type="ARBA" id="ARBA00004167"/>
    </source>
</evidence>
<reference evidence="12" key="1">
    <citation type="thesis" date="2020" institute="ProQuest LLC" country="789 East Eisenhower Parkway, Ann Arbor, MI, USA">
        <title>Comparative Genomics and Chromosome Evolution.</title>
        <authorList>
            <person name="Mudd A.B."/>
        </authorList>
    </citation>
    <scope>NUCLEOTIDE SEQUENCE</scope>
    <source>
        <strain evidence="12">Female2</strain>
        <tissue evidence="12">Blood</tissue>
    </source>
</reference>
<accession>A0A8T2JFT6</accession>
<dbReference type="InterPro" id="IPR048659">
    <property type="entry name" value="GREB1-like_2nd"/>
</dbReference>
<feature type="compositionally biased region" description="Acidic residues" evidence="6">
    <location>
        <begin position="73"/>
        <end position="84"/>
    </location>
</feature>
<evidence type="ECO:0000256" key="3">
    <source>
        <dbReference type="ARBA" id="ARBA00022692"/>
    </source>
</evidence>
<keyword evidence="13" id="KW-1185">Reference proteome</keyword>